<dbReference type="InterPro" id="IPR006905">
    <property type="entry name" value="Flavin_halogenase"/>
</dbReference>
<dbReference type="InterPro" id="IPR050816">
    <property type="entry name" value="Flavin-dep_Halogenase_NPB"/>
</dbReference>
<dbReference type="EMBL" id="BAABRO010000016">
    <property type="protein sequence ID" value="GAA5509821.1"/>
    <property type="molecule type" value="Genomic_DNA"/>
</dbReference>
<dbReference type="PANTHER" id="PTHR43747:SF5">
    <property type="entry name" value="FAD-BINDING DOMAIN-CONTAINING PROTEIN"/>
    <property type="match status" value="1"/>
</dbReference>
<accession>A0ABP9VXJ3</accession>
<organism evidence="3 4">
    <name type="scientific">Novipirellula caenicola</name>
    <dbReference type="NCBI Taxonomy" id="1536901"/>
    <lineage>
        <taxon>Bacteria</taxon>
        <taxon>Pseudomonadati</taxon>
        <taxon>Planctomycetota</taxon>
        <taxon>Planctomycetia</taxon>
        <taxon>Pirellulales</taxon>
        <taxon>Pirellulaceae</taxon>
        <taxon>Novipirellula</taxon>
    </lineage>
</organism>
<name>A0ABP9VXJ3_9BACT</name>
<dbReference type="PRINTS" id="PR00420">
    <property type="entry name" value="RNGMNOXGNASE"/>
</dbReference>
<protein>
    <recommendedName>
        <fullName evidence="5">Tryptophan halogenase</fullName>
    </recommendedName>
</protein>
<dbReference type="InterPro" id="IPR036188">
    <property type="entry name" value="FAD/NAD-bd_sf"/>
</dbReference>
<gene>
    <name evidence="3" type="ORF">Rcae01_05324</name>
</gene>
<evidence type="ECO:0000313" key="3">
    <source>
        <dbReference type="EMBL" id="GAA5509821.1"/>
    </source>
</evidence>
<evidence type="ECO:0000313" key="4">
    <source>
        <dbReference type="Proteomes" id="UP001416858"/>
    </source>
</evidence>
<reference evidence="3 4" key="1">
    <citation type="submission" date="2024-02" db="EMBL/GenBank/DDBJ databases">
        <title>Rhodopirellula caenicola NBRC 110016.</title>
        <authorList>
            <person name="Ichikawa N."/>
            <person name="Katano-Makiyama Y."/>
            <person name="Hidaka K."/>
        </authorList>
    </citation>
    <scope>NUCLEOTIDE SEQUENCE [LARGE SCALE GENOMIC DNA]</scope>
    <source>
        <strain evidence="3 4">NBRC 110016</strain>
    </source>
</reference>
<keyword evidence="4" id="KW-1185">Reference proteome</keyword>
<dbReference type="RefSeq" id="WP_345687204.1">
    <property type="nucleotide sequence ID" value="NZ_BAABRO010000016.1"/>
</dbReference>
<dbReference type="PANTHER" id="PTHR43747">
    <property type="entry name" value="FAD-BINDING PROTEIN"/>
    <property type="match status" value="1"/>
</dbReference>
<dbReference type="Proteomes" id="UP001416858">
    <property type="component" value="Unassembled WGS sequence"/>
</dbReference>
<proteinExistence type="predicted"/>
<sequence>MPPKPNLNQYDVVVLGAGFAGSLQAMILAKQGMRVSIIDRDEHPRFAIGESSTPAADFMLEHLVERYQLDELRPLTRFGSWRESKPELACGCKRGFSYFWQGDEDGFKASGDHRNELLVSASESRAVADTQWYRADVDRYFLDVARTSGVSTWVNTVVDSIAHVADHHWQLSLTSDHRSETLQTSFIVDATGGNRLLLRKLQVKDATETLLTHSSATFSHFDNVRSLSEWLDQRGAKQSDYPFVAEDSAVHHLFADGWMWNLGFENGRTSVGFVFDESQNTHSQPRARQHDLNAVIAERPVLRELLGDARLASFPGRVLQTDRLQRLASVAAGSDWAALPFTAGFIDPLHSTGIAHSISGVQRLSQILLAESGASRHSLLQMYSDALRSELRLIDKLVWGCYVGLRDFRLFTAWSMIYFALATTFEHDFDAFSGKDPSMGFLAADQPRVTQCVSSLTSKLSSLIQQDALKTDHEIDAFIAEIRQSIAPLNRVGLFTPPIPNMYHRTAAK</sequence>
<evidence type="ECO:0000256" key="1">
    <source>
        <dbReference type="ARBA" id="ARBA00023002"/>
    </source>
</evidence>
<dbReference type="Gene3D" id="3.50.50.60">
    <property type="entry name" value="FAD/NAD(P)-binding domain"/>
    <property type="match status" value="1"/>
</dbReference>
<dbReference type="SUPFAM" id="SSF51905">
    <property type="entry name" value="FAD/NAD(P)-binding domain"/>
    <property type="match status" value="1"/>
</dbReference>
<dbReference type="Pfam" id="PF04820">
    <property type="entry name" value="Trp_halogenase"/>
    <property type="match status" value="2"/>
</dbReference>
<comment type="caution">
    <text evidence="3">The sequence shown here is derived from an EMBL/GenBank/DDBJ whole genome shotgun (WGS) entry which is preliminary data.</text>
</comment>
<keyword evidence="1" id="KW-0560">Oxidoreductase</keyword>
<keyword evidence="2" id="KW-0503">Monooxygenase</keyword>
<evidence type="ECO:0008006" key="5">
    <source>
        <dbReference type="Google" id="ProtNLM"/>
    </source>
</evidence>
<evidence type="ECO:0000256" key="2">
    <source>
        <dbReference type="ARBA" id="ARBA00023033"/>
    </source>
</evidence>